<feature type="domain" description="Ras-associating" evidence="10">
    <location>
        <begin position="92"/>
        <end position="178"/>
    </location>
</feature>
<dbReference type="Pfam" id="PF08947">
    <property type="entry name" value="BPS"/>
    <property type="match status" value="1"/>
</dbReference>
<dbReference type="InterPro" id="IPR000159">
    <property type="entry name" value="RA_dom"/>
</dbReference>
<dbReference type="Gene3D" id="3.10.20.90">
    <property type="entry name" value="Phosphatidylinositol 3-kinase Catalytic Subunit, Chain A, domain 1"/>
    <property type="match status" value="1"/>
</dbReference>
<dbReference type="PANTHER" id="PTHR11243:SF25">
    <property type="entry name" value="GROWTH FACTOR RECEPTOR-BOUND PROTEIN 7"/>
    <property type="match status" value="1"/>
</dbReference>
<evidence type="ECO:0000256" key="3">
    <source>
        <dbReference type="ARBA" id="ARBA00022490"/>
    </source>
</evidence>
<dbReference type="Gene3D" id="2.30.29.30">
    <property type="entry name" value="Pleckstrin-homology domain (PH domain)/Phosphotyrosine-binding domain (PTB)"/>
    <property type="match status" value="1"/>
</dbReference>
<reference evidence="11" key="3">
    <citation type="submission" date="2025-09" db="UniProtKB">
        <authorList>
            <consortium name="Ensembl"/>
        </authorList>
    </citation>
    <scope>IDENTIFICATION</scope>
</reference>
<dbReference type="OrthoDB" id="6278443at2759"/>
<dbReference type="SUPFAM" id="SSF50729">
    <property type="entry name" value="PH domain-like"/>
    <property type="match status" value="1"/>
</dbReference>
<evidence type="ECO:0000313" key="11">
    <source>
        <dbReference type="Ensembl" id="ENSENLP00000031699.1"/>
    </source>
</evidence>
<evidence type="ECO:0000256" key="7">
    <source>
        <dbReference type="SAM" id="MobiDB-lite"/>
    </source>
</evidence>
<dbReference type="OMA" id="KLWKRCF"/>
<dbReference type="InterPro" id="IPR036860">
    <property type="entry name" value="SH2_dom_sf"/>
</dbReference>
<dbReference type="InterPro" id="IPR039665">
    <property type="entry name" value="PH_APBB1IP"/>
</dbReference>
<dbReference type="Ensembl" id="ENSENLT00000032614.1">
    <property type="protein sequence ID" value="ENSENLP00000031699.1"/>
    <property type="gene ID" value="ENSENLG00000013982.1"/>
</dbReference>
<dbReference type="FunFam" id="2.30.29.30:FF:000062">
    <property type="entry name" value="growth factor receptor-bound protein 10 isoform X1"/>
    <property type="match status" value="1"/>
</dbReference>
<gene>
    <name evidence="11" type="primary">grb7</name>
</gene>
<dbReference type="PRINTS" id="PR00401">
    <property type="entry name" value="SH2DOMAIN"/>
</dbReference>
<dbReference type="PROSITE" id="PS50001">
    <property type="entry name" value="SH2"/>
    <property type="match status" value="1"/>
</dbReference>
<dbReference type="GO" id="GO:0005737">
    <property type="term" value="C:cytoplasm"/>
    <property type="evidence" value="ECO:0007669"/>
    <property type="project" value="UniProtKB-SubCell"/>
</dbReference>
<dbReference type="SMART" id="SM00233">
    <property type="entry name" value="PH"/>
    <property type="match status" value="1"/>
</dbReference>
<dbReference type="SMART" id="SM00314">
    <property type="entry name" value="RA"/>
    <property type="match status" value="1"/>
</dbReference>
<dbReference type="Pfam" id="PF21989">
    <property type="entry name" value="RA_2"/>
    <property type="match status" value="1"/>
</dbReference>
<feature type="domain" description="PH" evidence="9">
    <location>
        <begin position="220"/>
        <end position="329"/>
    </location>
</feature>
<dbReference type="CDD" id="cd09944">
    <property type="entry name" value="SH2_Grb7_family"/>
    <property type="match status" value="1"/>
</dbReference>
<dbReference type="Gene3D" id="3.30.505.10">
    <property type="entry name" value="SH2 domain"/>
    <property type="match status" value="1"/>
</dbReference>
<accession>A0A665VIZ6</accession>
<dbReference type="InterPro" id="IPR029071">
    <property type="entry name" value="Ubiquitin-like_domsf"/>
</dbReference>
<sequence>MMEVAGPWTEVFDGSDRKEASEDGAQTLLSGSSLTLASSARRSQPILITSNRVKSVDSLSSSIPPIPNPFPELCSPSKSPVLISSLPPPSSDKHLVKVFGEDNQSRSVWVCVRATARDVCHMLVQTAHCSDQENWALLEVHPTIGLERCLEDHEVVLDVQATWSLKGDTRLVFRKNYAKYEFFRKPVLFFPETMISDSADVGKGMTSSQLIQNLLRSGTCPEIQGFLHVKEPNRKTWKKVYFFLRRSGLYCSTKGSSKEPRHLQYVAELEDLNVYTVVNSRKLYGAPADFTFCIKPSKNPVRVQDLKILCAENEQTRTCWTSAFRLFKHGKQLQCNYQLSKSAPHSLEGTNLTDGKSKSEASLVAMDFSGKAGGRVIQSPMEAQNAEREEGRAWRRREALRCSLPNLNSGARPSSIHKTQPWFHGGVSRKEAQRLIEKQGLVDGMFLIRDSQQHAQCFVLSLCYQLKTKHYLVIPCEDGGRKYFTMDDGLTLFIDLLQLVEFHQINRGILPVCLKHPCVCVAL</sequence>
<organism evidence="11 12">
    <name type="scientific">Echeneis naucrates</name>
    <name type="common">Live sharksucker</name>
    <dbReference type="NCBI Taxonomy" id="173247"/>
    <lineage>
        <taxon>Eukaryota</taxon>
        <taxon>Metazoa</taxon>
        <taxon>Chordata</taxon>
        <taxon>Craniata</taxon>
        <taxon>Vertebrata</taxon>
        <taxon>Euteleostomi</taxon>
        <taxon>Actinopterygii</taxon>
        <taxon>Neopterygii</taxon>
        <taxon>Teleostei</taxon>
        <taxon>Neoteleostei</taxon>
        <taxon>Acanthomorphata</taxon>
        <taxon>Carangaria</taxon>
        <taxon>Carangiformes</taxon>
        <taxon>Echeneidae</taxon>
        <taxon>Echeneis</taxon>
    </lineage>
</organism>
<name>A0A665VIZ6_ECHNA</name>
<dbReference type="InterPro" id="IPR000980">
    <property type="entry name" value="SH2"/>
</dbReference>
<dbReference type="InterPro" id="IPR039664">
    <property type="entry name" value="GRB/APBB1IP"/>
</dbReference>
<keyword evidence="3" id="KW-0963">Cytoplasm</keyword>
<dbReference type="SUPFAM" id="SSF54236">
    <property type="entry name" value="Ubiquitin-like"/>
    <property type="match status" value="1"/>
</dbReference>
<dbReference type="AlphaFoldDB" id="A0A665VIZ6"/>
<feature type="domain" description="SH2" evidence="8">
    <location>
        <begin position="422"/>
        <end position="518"/>
    </location>
</feature>
<evidence type="ECO:0000256" key="6">
    <source>
        <dbReference type="PROSITE-ProRule" id="PRU00191"/>
    </source>
</evidence>
<reference evidence="11" key="2">
    <citation type="submission" date="2025-08" db="UniProtKB">
        <authorList>
            <consortium name="Ensembl"/>
        </authorList>
    </citation>
    <scope>IDENTIFICATION</scope>
</reference>
<evidence type="ECO:0000256" key="2">
    <source>
        <dbReference type="ARBA" id="ARBA00006708"/>
    </source>
</evidence>
<evidence type="ECO:0000259" key="9">
    <source>
        <dbReference type="PROSITE" id="PS50003"/>
    </source>
</evidence>
<dbReference type="GO" id="GO:0007165">
    <property type="term" value="P:signal transduction"/>
    <property type="evidence" value="ECO:0007669"/>
    <property type="project" value="InterPro"/>
</dbReference>
<dbReference type="Pfam" id="PF00017">
    <property type="entry name" value="SH2"/>
    <property type="match status" value="1"/>
</dbReference>
<protein>
    <submittedName>
        <fullName evidence="11">Growth factor receptor-bound protein 7-like</fullName>
    </submittedName>
</protein>
<dbReference type="PANTHER" id="PTHR11243">
    <property type="entry name" value="GROWTH FACTOR RECEPTOR-BOUND PROTEIN"/>
    <property type="match status" value="1"/>
</dbReference>
<keyword evidence="12" id="KW-1185">Reference proteome</keyword>
<dbReference type="InterPro" id="IPR001849">
    <property type="entry name" value="PH_domain"/>
</dbReference>
<proteinExistence type="inferred from homology"/>
<reference evidence="11" key="1">
    <citation type="submission" date="2021-04" db="EMBL/GenBank/DDBJ databases">
        <authorList>
            <consortium name="Wellcome Sanger Institute Data Sharing"/>
        </authorList>
    </citation>
    <scope>NUCLEOTIDE SEQUENCE [LARGE SCALE GENOMIC DNA]</scope>
</reference>
<dbReference type="Proteomes" id="UP000472264">
    <property type="component" value="Chromosome 19"/>
</dbReference>
<evidence type="ECO:0000256" key="5">
    <source>
        <dbReference type="ARBA" id="ARBA00022999"/>
    </source>
</evidence>
<dbReference type="InterPro" id="IPR011993">
    <property type="entry name" value="PH-like_dom_sf"/>
</dbReference>
<dbReference type="Pfam" id="PF00169">
    <property type="entry name" value="PH"/>
    <property type="match status" value="1"/>
</dbReference>
<evidence type="ECO:0000259" key="10">
    <source>
        <dbReference type="PROSITE" id="PS50200"/>
    </source>
</evidence>
<dbReference type="CDD" id="cd01259">
    <property type="entry name" value="PH_APBB1IP"/>
    <property type="match status" value="1"/>
</dbReference>
<comment type="subcellular location">
    <subcellularLocation>
        <location evidence="1">Cytoplasm</location>
    </subcellularLocation>
</comment>
<evidence type="ECO:0000256" key="1">
    <source>
        <dbReference type="ARBA" id="ARBA00004496"/>
    </source>
</evidence>
<keyword evidence="4" id="KW-0597">Phosphoprotein</keyword>
<dbReference type="SMART" id="SM00252">
    <property type="entry name" value="SH2"/>
    <property type="match status" value="1"/>
</dbReference>
<dbReference type="PROSITE" id="PS50003">
    <property type="entry name" value="PH_DOMAIN"/>
    <property type="match status" value="1"/>
</dbReference>
<dbReference type="PROSITE" id="PS50200">
    <property type="entry name" value="RA"/>
    <property type="match status" value="1"/>
</dbReference>
<evidence type="ECO:0000259" key="8">
    <source>
        <dbReference type="PROSITE" id="PS50001"/>
    </source>
</evidence>
<evidence type="ECO:0000256" key="4">
    <source>
        <dbReference type="ARBA" id="ARBA00022553"/>
    </source>
</evidence>
<dbReference type="InParanoid" id="A0A665VIZ6"/>
<evidence type="ECO:0000313" key="12">
    <source>
        <dbReference type="Proteomes" id="UP000472264"/>
    </source>
</evidence>
<feature type="region of interest" description="Disordered" evidence="7">
    <location>
        <begin position="1"/>
        <end position="23"/>
    </location>
</feature>
<keyword evidence="5 6" id="KW-0727">SH2 domain</keyword>
<comment type="similarity">
    <text evidence="2">Belongs to the GRB7/10/14 family.</text>
</comment>
<dbReference type="SUPFAM" id="SSF55550">
    <property type="entry name" value="SH2 domain"/>
    <property type="match status" value="1"/>
</dbReference>
<dbReference type="InterPro" id="IPR015042">
    <property type="entry name" value="BPS-dom"/>
</dbReference>